<dbReference type="PANTHER" id="PTHR10668">
    <property type="entry name" value="PHYTOENE DEHYDROGENASE"/>
    <property type="match status" value="1"/>
</dbReference>
<keyword evidence="6" id="KW-1185">Reference proteome</keyword>
<dbReference type="EMBL" id="CP045809">
    <property type="protein sequence ID" value="QHN35996.1"/>
    <property type="molecule type" value="Genomic_DNA"/>
</dbReference>
<proteinExistence type="predicted"/>
<dbReference type="InterPro" id="IPR002937">
    <property type="entry name" value="Amino_oxidase"/>
</dbReference>
<evidence type="ECO:0000313" key="6">
    <source>
        <dbReference type="Proteomes" id="UP001059836"/>
    </source>
</evidence>
<name>A0ABX6ILJ7_9ACTN</name>
<dbReference type="Pfam" id="PF01593">
    <property type="entry name" value="Amino_oxidase"/>
    <property type="match status" value="1"/>
</dbReference>
<comment type="function">
    <text evidence="1">Probable oxidoreductase that may play a role as regulator of mitochondrial function.</text>
</comment>
<accession>A0ABX6ILJ7</accession>
<evidence type="ECO:0000313" key="5">
    <source>
        <dbReference type="EMBL" id="QHN35996.1"/>
    </source>
</evidence>
<dbReference type="Proteomes" id="UP001059836">
    <property type="component" value="Chromosome"/>
</dbReference>
<protein>
    <recommendedName>
        <fullName evidence="3">Pyridine nucleotide-disulfide oxidoreductase domain-containing protein 2</fullName>
    </recommendedName>
</protein>
<dbReference type="SUPFAM" id="SSF51905">
    <property type="entry name" value="FAD/NAD(P)-binding domain"/>
    <property type="match status" value="1"/>
</dbReference>
<reference evidence="5" key="1">
    <citation type="journal article" date="2021" name="Nat. Microbiol.">
        <title>Cocultivation of an ultrasmall environmental parasitic bacterium with lytic ability against bacteria associated with wastewater foams.</title>
        <authorList>
            <person name="Batinovic S."/>
            <person name="Rose J.J.A."/>
            <person name="Ratcliffe J."/>
            <person name="Seviour R.J."/>
            <person name="Petrovski S."/>
        </authorList>
    </citation>
    <scope>NUCLEOTIDE SEQUENCE</scope>
    <source>
        <strain evidence="5">CON9</strain>
    </source>
</reference>
<dbReference type="RefSeq" id="WP_213244243.1">
    <property type="nucleotide sequence ID" value="NZ_CP045806.1"/>
</dbReference>
<evidence type="ECO:0000256" key="1">
    <source>
        <dbReference type="ARBA" id="ARBA00037217"/>
    </source>
</evidence>
<sequence length="539" mass="58278">MITDIDLSAYELPAETDYLIIGAGHNGLTAGSYLARAGHQVTVVETSPTLGGMTSTNAIMPKAPGHRFNEGAIQATGIYNVSGVTEDLELHKYGLTLIPVDPAHVQLAPDGSSLAIWTDASRTADELRRFSRKDADTWLELANALAPAMDIAVAYMKTHPLRPWSKELGKAILRASAHPKRLAPLIHFATASHTEFLEETFETELPKGALAAMAAFSQMRLDMTAWSMIYLGIVQKVPNAMPIGGTGALPAAIARYLLAHGGTIHPNSPVAEIVLSHGRATAVKLVDGRTVRARKGIISACNPVVTFGELLPEDALDHRLATRAKDIPIRKTHATSLKINVALEGEVSMERHEQWRGDGLDIRKHLVSWHTLEEQDAAWNAVVRGEWPEIVPNSCSMIPSAVDPTQAPQGQSTFWFWSGVIPVTPREPWDDVRDKIGDAVLRDCALYYKGLDSLEIDRRVLGGPDIEERFNAPAGNVYHVDPLITRFGPLKPAPGLGGYSLPIDGLFLSGAGTHPVGGVCALPGKLAAEEALRVEAKRR</sequence>
<evidence type="ECO:0000259" key="4">
    <source>
        <dbReference type="Pfam" id="PF01593"/>
    </source>
</evidence>
<dbReference type="InterPro" id="IPR036188">
    <property type="entry name" value="FAD/NAD-bd_sf"/>
</dbReference>
<evidence type="ECO:0000256" key="2">
    <source>
        <dbReference type="ARBA" id="ARBA00038825"/>
    </source>
</evidence>
<dbReference type="PANTHER" id="PTHR10668:SF103">
    <property type="entry name" value="PYRIDINE NUCLEOTIDE-DISULFIDE OXIDOREDUCTASE DOMAIN-CONTAINING PROTEIN 2"/>
    <property type="match status" value="1"/>
</dbReference>
<feature type="domain" description="Amine oxidase" evidence="4">
    <location>
        <begin position="27"/>
        <end position="372"/>
    </location>
</feature>
<dbReference type="Gene3D" id="3.50.50.60">
    <property type="entry name" value="FAD/NAD(P)-binding domain"/>
    <property type="match status" value="2"/>
</dbReference>
<gene>
    <name evidence="5" type="ORF">GII31_15075</name>
</gene>
<evidence type="ECO:0000256" key="3">
    <source>
        <dbReference type="ARBA" id="ARBA00040298"/>
    </source>
</evidence>
<comment type="subunit">
    <text evidence="2">Interacts with COX5B; this interaction may contribute to localize PYROXD2 to the inner face of the inner mitochondrial membrane.</text>
</comment>
<organism evidence="5 6">
    <name type="scientific">Gordonia pseudamarae</name>
    <dbReference type="NCBI Taxonomy" id="2831662"/>
    <lineage>
        <taxon>Bacteria</taxon>
        <taxon>Bacillati</taxon>
        <taxon>Actinomycetota</taxon>
        <taxon>Actinomycetes</taxon>
        <taxon>Mycobacteriales</taxon>
        <taxon>Gordoniaceae</taxon>
        <taxon>Gordonia</taxon>
    </lineage>
</organism>